<feature type="region of interest" description="Disordered" evidence="2">
    <location>
        <begin position="1"/>
        <end position="57"/>
    </location>
</feature>
<organism evidence="4 5">
    <name type="scientific">Leersia perrieri</name>
    <dbReference type="NCBI Taxonomy" id="77586"/>
    <lineage>
        <taxon>Eukaryota</taxon>
        <taxon>Viridiplantae</taxon>
        <taxon>Streptophyta</taxon>
        <taxon>Embryophyta</taxon>
        <taxon>Tracheophyta</taxon>
        <taxon>Spermatophyta</taxon>
        <taxon>Magnoliopsida</taxon>
        <taxon>Liliopsida</taxon>
        <taxon>Poales</taxon>
        <taxon>Poaceae</taxon>
        <taxon>BOP clade</taxon>
        <taxon>Oryzoideae</taxon>
        <taxon>Oryzeae</taxon>
        <taxon>Oryzinae</taxon>
        <taxon>Leersia</taxon>
    </lineage>
</organism>
<feature type="coiled-coil region" evidence="1">
    <location>
        <begin position="390"/>
        <end position="434"/>
    </location>
</feature>
<evidence type="ECO:0000256" key="1">
    <source>
        <dbReference type="SAM" id="Coils"/>
    </source>
</evidence>
<keyword evidence="3" id="KW-1133">Transmembrane helix</keyword>
<evidence type="ECO:0000256" key="2">
    <source>
        <dbReference type="SAM" id="MobiDB-lite"/>
    </source>
</evidence>
<keyword evidence="3" id="KW-0812">Transmembrane</keyword>
<keyword evidence="1" id="KW-0175">Coiled coil</keyword>
<feature type="compositionally biased region" description="Basic and acidic residues" evidence="2">
    <location>
        <begin position="127"/>
        <end position="146"/>
    </location>
</feature>
<dbReference type="EnsemblPlants" id="LPERR06G11600.2">
    <property type="protein sequence ID" value="LPERR06G11600.2"/>
    <property type="gene ID" value="LPERR06G11600"/>
</dbReference>
<protein>
    <recommendedName>
        <fullName evidence="6">SLH domain-containing protein</fullName>
    </recommendedName>
</protein>
<evidence type="ECO:0000313" key="4">
    <source>
        <dbReference type="EnsemblPlants" id="LPERR06G11600.2"/>
    </source>
</evidence>
<keyword evidence="5" id="KW-1185">Reference proteome</keyword>
<sequence length="510" mass="57650">MATATAYALRLSPPPSPRRHHTLLLPHPRSTRGTTRVSASWASPDSGSDGADDGVGGWWLPEQQPEEAAERRRPVGIGIAGSGRALAVGLGASAAIALAGVMWHSPSSRKCFYRFVHAPLHYVQEKLSTRESKEAAKEDAGGREQDTTDVSRTTLGEKVDAQNDDSNQSHMPSGGVRISFRAPVDPVHEEAFSILKKLQIIEKDASSSDFCTRREFARWFIKLYSKIERKRMRRIIPNIQTSGPVRSAFDDIDSDDPDFLYIQCIVSSKLSTFLGTSASDSSSDSRNSNFLPDSYLSRFDLVNWKALVEHPFPTEVDQKAAAALTSGRMEEVIRDELNRLEAENQSQLSVMGEIMEELINRGDIKRYWEEKMKEEENRELAVDKHLQNVLQELTNEKTNREKELAVLLKERTALEHQNQELVNLRSEIDGMYDRLAMESLEVMTDEQNLEKLTFDVSRKHQAVSESKSYLEAEKEALTMLRSWVEEEAARVHERAEVLEKAVRRWRIPAD</sequence>
<reference evidence="4 5" key="1">
    <citation type="submission" date="2012-08" db="EMBL/GenBank/DDBJ databases">
        <title>Oryza genome evolution.</title>
        <authorList>
            <person name="Wing R.A."/>
        </authorList>
    </citation>
    <scope>NUCLEOTIDE SEQUENCE</scope>
</reference>
<feature type="transmembrane region" description="Helical" evidence="3">
    <location>
        <begin position="81"/>
        <end position="103"/>
    </location>
</feature>
<evidence type="ECO:0008006" key="6">
    <source>
        <dbReference type="Google" id="ProtNLM"/>
    </source>
</evidence>
<name>A0A0D9WPY8_9ORYZ</name>
<dbReference type="AlphaFoldDB" id="A0A0D9WPY8"/>
<evidence type="ECO:0000313" key="5">
    <source>
        <dbReference type="Proteomes" id="UP000032180"/>
    </source>
</evidence>
<dbReference type="Proteomes" id="UP000032180">
    <property type="component" value="Chromosome 6"/>
</dbReference>
<proteinExistence type="predicted"/>
<dbReference type="Gramene" id="LPERR06G11600.2">
    <property type="protein sequence ID" value="LPERR06G11600.2"/>
    <property type="gene ID" value="LPERR06G11600"/>
</dbReference>
<dbReference type="HOGENOM" id="CLU_037681_0_0_1"/>
<reference evidence="5" key="2">
    <citation type="submission" date="2013-12" db="EMBL/GenBank/DDBJ databases">
        <authorList>
            <person name="Yu Y."/>
            <person name="Lee S."/>
            <person name="de Baynast K."/>
            <person name="Wissotski M."/>
            <person name="Liu L."/>
            <person name="Talag J."/>
            <person name="Goicoechea J."/>
            <person name="Angelova A."/>
            <person name="Jetty R."/>
            <person name="Kudrna D."/>
            <person name="Golser W."/>
            <person name="Rivera L."/>
            <person name="Zhang J."/>
            <person name="Wing R."/>
        </authorList>
    </citation>
    <scope>NUCLEOTIDE SEQUENCE</scope>
</reference>
<accession>A0A0D9WPY8</accession>
<dbReference type="PANTHER" id="PTHR33740">
    <property type="entry name" value="GPI-ANCHORED ADHESIN-LIKE PROTEIN"/>
    <property type="match status" value="1"/>
</dbReference>
<dbReference type="PANTHER" id="PTHR33740:SF1">
    <property type="entry name" value="SLH DOMAIN PROTEIN"/>
    <property type="match status" value="1"/>
</dbReference>
<feature type="region of interest" description="Disordered" evidence="2">
    <location>
        <begin position="127"/>
        <end position="175"/>
    </location>
</feature>
<feature type="compositionally biased region" description="Low complexity" evidence="2">
    <location>
        <begin position="38"/>
        <end position="49"/>
    </location>
</feature>
<evidence type="ECO:0000256" key="3">
    <source>
        <dbReference type="SAM" id="Phobius"/>
    </source>
</evidence>
<reference evidence="4" key="3">
    <citation type="submission" date="2015-04" db="UniProtKB">
        <authorList>
            <consortium name="EnsemblPlants"/>
        </authorList>
    </citation>
    <scope>IDENTIFICATION</scope>
</reference>
<keyword evidence="3" id="KW-0472">Membrane</keyword>